<name>A0A381US26_9ZZZZ</name>
<dbReference type="EMBL" id="UINC01006875">
    <property type="protein sequence ID" value="SVA30147.1"/>
    <property type="molecule type" value="Genomic_DNA"/>
</dbReference>
<organism evidence="1">
    <name type="scientific">marine metagenome</name>
    <dbReference type="NCBI Taxonomy" id="408172"/>
    <lineage>
        <taxon>unclassified sequences</taxon>
        <taxon>metagenomes</taxon>
        <taxon>ecological metagenomes</taxon>
    </lineage>
</organism>
<reference evidence="1" key="1">
    <citation type="submission" date="2018-05" db="EMBL/GenBank/DDBJ databases">
        <authorList>
            <person name="Lanie J.A."/>
            <person name="Ng W.-L."/>
            <person name="Kazmierczak K.M."/>
            <person name="Andrzejewski T.M."/>
            <person name="Davidsen T.M."/>
            <person name="Wayne K.J."/>
            <person name="Tettelin H."/>
            <person name="Glass J.I."/>
            <person name="Rusch D."/>
            <person name="Podicherti R."/>
            <person name="Tsui H.-C.T."/>
            <person name="Winkler M.E."/>
        </authorList>
    </citation>
    <scope>NUCLEOTIDE SEQUENCE</scope>
</reference>
<evidence type="ECO:0000313" key="1">
    <source>
        <dbReference type="EMBL" id="SVA30147.1"/>
    </source>
</evidence>
<accession>A0A381US26</accession>
<sequence length="84" mass="9541">MRITEENESNVDERICPICGESCEKEYETVFVHGQETCVCCNSNIDIYQLRSVCCNSNIEPCYEGGNDNVFVDLFDELGFLESP</sequence>
<protein>
    <submittedName>
        <fullName evidence="1">Uncharacterized protein</fullName>
    </submittedName>
</protein>
<proteinExistence type="predicted"/>
<dbReference type="AlphaFoldDB" id="A0A381US26"/>
<gene>
    <name evidence="1" type="ORF">METZ01_LOCUS83001</name>
</gene>